<dbReference type="AlphaFoldDB" id="W4JPX9"/>
<keyword evidence="3" id="KW-1185">Reference proteome</keyword>
<dbReference type="InParanoid" id="W4JPX9"/>
<name>W4JPX9_HETIT</name>
<sequence>MKVRRRPSWRQSFPTHVYILTSSFPPAPPPTCLPSTLVRSAHAPHVSGRASLRPHIRTLISVNTSTPTTQCPRNHSARLSAQPDEAAIPPPISPAHIRPLQRTHHLGSKSLSTLPLDLLGHQSSRLCPHAQALTRVPSTPRKVAPSFSLPRPASPLRPRGPTTVGVPTLSPSFHRVDEEVKEQLVVEE</sequence>
<dbReference type="EMBL" id="KI925466">
    <property type="protein sequence ID" value="ETW75588.1"/>
    <property type="molecule type" value="Genomic_DNA"/>
</dbReference>
<dbReference type="KEGG" id="hir:HETIRDRAFT_456149"/>
<proteinExistence type="predicted"/>
<dbReference type="HOGENOM" id="CLU_123997_0_0_1"/>
<feature type="region of interest" description="Disordered" evidence="1">
    <location>
        <begin position="138"/>
        <end position="175"/>
    </location>
</feature>
<accession>W4JPX9</accession>
<reference evidence="2 3" key="1">
    <citation type="journal article" date="2012" name="New Phytol.">
        <title>Insight into trade-off between wood decay and parasitism from the genome of a fungal forest pathogen.</title>
        <authorList>
            <person name="Olson A."/>
            <person name="Aerts A."/>
            <person name="Asiegbu F."/>
            <person name="Belbahri L."/>
            <person name="Bouzid O."/>
            <person name="Broberg A."/>
            <person name="Canback B."/>
            <person name="Coutinho P.M."/>
            <person name="Cullen D."/>
            <person name="Dalman K."/>
            <person name="Deflorio G."/>
            <person name="van Diepen L.T."/>
            <person name="Dunand C."/>
            <person name="Duplessis S."/>
            <person name="Durling M."/>
            <person name="Gonthier P."/>
            <person name="Grimwood J."/>
            <person name="Fossdal C.G."/>
            <person name="Hansson D."/>
            <person name="Henrissat B."/>
            <person name="Hietala A."/>
            <person name="Himmelstrand K."/>
            <person name="Hoffmeister D."/>
            <person name="Hogberg N."/>
            <person name="James T.Y."/>
            <person name="Karlsson M."/>
            <person name="Kohler A."/>
            <person name="Kues U."/>
            <person name="Lee Y.H."/>
            <person name="Lin Y.C."/>
            <person name="Lind M."/>
            <person name="Lindquist E."/>
            <person name="Lombard V."/>
            <person name="Lucas S."/>
            <person name="Lunden K."/>
            <person name="Morin E."/>
            <person name="Murat C."/>
            <person name="Park J."/>
            <person name="Raffaello T."/>
            <person name="Rouze P."/>
            <person name="Salamov A."/>
            <person name="Schmutz J."/>
            <person name="Solheim H."/>
            <person name="Stahlberg J."/>
            <person name="Velez H."/>
            <person name="de Vries R.P."/>
            <person name="Wiebenga A."/>
            <person name="Woodward S."/>
            <person name="Yakovlev I."/>
            <person name="Garbelotto M."/>
            <person name="Martin F."/>
            <person name="Grigoriev I.V."/>
            <person name="Stenlid J."/>
        </authorList>
    </citation>
    <scope>NUCLEOTIDE SEQUENCE [LARGE SCALE GENOMIC DNA]</scope>
    <source>
        <strain evidence="2 3">TC 32-1</strain>
    </source>
</reference>
<protein>
    <submittedName>
        <fullName evidence="2">Uncharacterized protein</fullName>
    </submittedName>
</protein>
<evidence type="ECO:0000256" key="1">
    <source>
        <dbReference type="SAM" id="MobiDB-lite"/>
    </source>
</evidence>
<feature type="compositionally biased region" description="Low complexity" evidence="1">
    <location>
        <begin position="144"/>
        <end position="161"/>
    </location>
</feature>
<gene>
    <name evidence="2" type="ORF">HETIRDRAFT_456149</name>
</gene>
<dbReference type="GeneID" id="20676701"/>
<evidence type="ECO:0000313" key="2">
    <source>
        <dbReference type="EMBL" id="ETW75588.1"/>
    </source>
</evidence>
<dbReference type="RefSeq" id="XP_009552984.1">
    <property type="nucleotide sequence ID" value="XM_009554689.1"/>
</dbReference>
<evidence type="ECO:0000313" key="3">
    <source>
        <dbReference type="Proteomes" id="UP000030671"/>
    </source>
</evidence>
<dbReference type="Proteomes" id="UP000030671">
    <property type="component" value="Unassembled WGS sequence"/>
</dbReference>
<organism evidence="2 3">
    <name type="scientific">Heterobasidion irregulare (strain TC 32-1)</name>
    <dbReference type="NCBI Taxonomy" id="747525"/>
    <lineage>
        <taxon>Eukaryota</taxon>
        <taxon>Fungi</taxon>
        <taxon>Dikarya</taxon>
        <taxon>Basidiomycota</taxon>
        <taxon>Agaricomycotina</taxon>
        <taxon>Agaricomycetes</taxon>
        <taxon>Russulales</taxon>
        <taxon>Bondarzewiaceae</taxon>
        <taxon>Heterobasidion</taxon>
        <taxon>Heterobasidion annosum species complex</taxon>
    </lineage>
</organism>